<dbReference type="InterPro" id="IPR016040">
    <property type="entry name" value="NAD(P)-bd_dom"/>
</dbReference>
<accession>A0A1Y2DEL1</accession>
<dbReference type="FunCoup" id="A0A1Y2DEL1">
    <property type="interactions" value="677"/>
</dbReference>
<dbReference type="CDD" id="cd05243">
    <property type="entry name" value="SDR_a5"/>
    <property type="match status" value="1"/>
</dbReference>
<dbReference type="PANTHER" id="PTHR15020">
    <property type="entry name" value="FLAVIN REDUCTASE-RELATED"/>
    <property type="match status" value="1"/>
</dbReference>
<dbReference type="InParanoid" id="A0A1Y2DEL1"/>
<dbReference type="RefSeq" id="XP_040710816.1">
    <property type="nucleotide sequence ID" value="XM_040861291.1"/>
</dbReference>
<evidence type="ECO:0000313" key="3">
    <source>
        <dbReference type="EMBL" id="ORY57566.1"/>
    </source>
</evidence>
<dbReference type="AlphaFoldDB" id="A0A1Y2DEL1"/>
<comment type="similarity">
    <text evidence="1">Belongs to the avfA family.</text>
</comment>
<proteinExistence type="inferred from homology"/>
<dbReference type="InterPro" id="IPR036291">
    <property type="entry name" value="NAD(P)-bd_dom_sf"/>
</dbReference>
<name>A0A1Y2DEL1_9PEZI</name>
<dbReference type="STRING" id="1141098.A0A1Y2DEL1"/>
<dbReference type="SUPFAM" id="SSF51735">
    <property type="entry name" value="NAD(P)-binding Rossmann-fold domains"/>
    <property type="match status" value="1"/>
</dbReference>
<evidence type="ECO:0000256" key="1">
    <source>
        <dbReference type="ARBA" id="ARBA00038376"/>
    </source>
</evidence>
<dbReference type="GeneID" id="63777503"/>
<dbReference type="Gene3D" id="3.40.50.720">
    <property type="entry name" value="NAD(P)-binding Rossmann-like Domain"/>
    <property type="match status" value="1"/>
</dbReference>
<reference evidence="3 4" key="1">
    <citation type="submission" date="2016-07" db="EMBL/GenBank/DDBJ databases">
        <title>Pervasive Adenine N6-methylation of Active Genes in Fungi.</title>
        <authorList>
            <consortium name="DOE Joint Genome Institute"/>
            <person name="Mondo S.J."/>
            <person name="Dannebaum R.O."/>
            <person name="Kuo R.C."/>
            <person name="Labutti K."/>
            <person name="Haridas S."/>
            <person name="Kuo A."/>
            <person name="Salamov A."/>
            <person name="Ahrendt S.R."/>
            <person name="Lipzen A."/>
            <person name="Sullivan W."/>
            <person name="Andreopoulos W.B."/>
            <person name="Clum A."/>
            <person name="Lindquist E."/>
            <person name="Daum C."/>
            <person name="Ramamoorthy G.K."/>
            <person name="Gryganskyi A."/>
            <person name="Culley D."/>
            <person name="Magnuson J.K."/>
            <person name="James T.Y."/>
            <person name="O'Malley M.A."/>
            <person name="Stajich J.E."/>
            <person name="Spatafora J.W."/>
            <person name="Visel A."/>
            <person name="Grigoriev I.V."/>
        </authorList>
    </citation>
    <scope>NUCLEOTIDE SEQUENCE [LARGE SCALE GENOMIC DNA]</scope>
    <source>
        <strain evidence="3 4">CBS 129021</strain>
    </source>
</reference>
<dbReference type="OrthoDB" id="10254604at2759"/>
<keyword evidence="4" id="KW-1185">Reference proteome</keyword>
<feature type="domain" description="NAD(P)-binding" evidence="2">
    <location>
        <begin position="9"/>
        <end position="217"/>
    </location>
</feature>
<dbReference type="Pfam" id="PF13460">
    <property type="entry name" value="NAD_binding_10"/>
    <property type="match status" value="1"/>
</dbReference>
<comment type="caution">
    <text evidence="3">The sequence shown here is derived from an EMBL/GenBank/DDBJ whole genome shotgun (WGS) entry which is preliminary data.</text>
</comment>
<evidence type="ECO:0000313" key="4">
    <source>
        <dbReference type="Proteomes" id="UP000193689"/>
    </source>
</evidence>
<gene>
    <name evidence="3" type="ORF">BCR38DRAFT_449484</name>
</gene>
<organism evidence="3 4">
    <name type="scientific">Pseudomassariella vexata</name>
    <dbReference type="NCBI Taxonomy" id="1141098"/>
    <lineage>
        <taxon>Eukaryota</taxon>
        <taxon>Fungi</taxon>
        <taxon>Dikarya</taxon>
        <taxon>Ascomycota</taxon>
        <taxon>Pezizomycotina</taxon>
        <taxon>Sordariomycetes</taxon>
        <taxon>Xylariomycetidae</taxon>
        <taxon>Amphisphaeriales</taxon>
        <taxon>Pseudomassariaceae</taxon>
        <taxon>Pseudomassariella</taxon>
    </lineage>
</organism>
<protein>
    <submittedName>
        <fullName evidence="3">Rossmann-fold NAD(P)(+)-binding protein</fullName>
    </submittedName>
</protein>
<dbReference type="PANTHER" id="PTHR15020:SF50">
    <property type="entry name" value="UPF0659 PROTEIN YMR090W"/>
    <property type="match status" value="1"/>
</dbReference>
<evidence type="ECO:0000259" key="2">
    <source>
        <dbReference type="Pfam" id="PF13460"/>
    </source>
</evidence>
<dbReference type="Proteomes" id="UP000193689">
    <property type="component" value="Unassembled WGS sequence"/>
</dbReference>
<sequence>MSPTTLIFGGHGKVAQHLTRILTQQTTPAHTVHSIIRNADQSDTITSLGGKPIVQSIEESSVADFTATIKKTNPDFVVWSAGAGGGNPERTQAVDREGAIKSMDACAEAGVKRYIIVSALDVRDRENKPVPEWYDDESKRMSDRVWGAIEPYLKAKLAADRSLRMDNRRRGLEYTIVRPGGLSTEPGKGTVQAGKVRLGSMVSREDVARTVVAIMEDSGTVGLAFDVVGGGVPIKEAVATVANDKVDTFEGYY</sequence>
<dbReference type="EMBL" id="MCFJ01000019">
    <property type="protein sequence ID" value="ORY57566.1"/>
    <property type="molecule type" value="Genomic_DNA"/>
</dbReference>